<feature type="binding site" evidence="11">
    <location>
        <position position="244"/>
    </location>
    <ligand>
        <name>Zn(2+)</name>
        <dbReference type="ChEBI" id="CHEBI:29105"/>
        <label>1</label>
    </ligand>
</feature>
<feature type="binding site" evidence="11">
    <location>
        <position position="259"/>
    </location>
    <ligand>
        <name>Ca(2+)</name>
        <dbReference type="ChEBI" id="CHEBI:29108"/>
        <label>3</label>
    </ligand>
</feature>
<accession>A0A9R0Y7S3</accession>
<dbReference type="PANTHER" id="PTHR10201:SF272">
    <property type="entry name" value="METALLOENDOPROTEINASE 5-MMP"/>
    <property type="match status" value="1"/>
</dbReference>
<dbReference type="PROSITE" id="PS00546">
    <property type="entry name" value="CYSTEINE_SWITCH"/>
    <property type="match status" value="1"/>
</dbReference>
<feature type="binding site" evidence="11">
    <location>
        <position position="229"/>
    </location>
    <ligand>
        <name>Zn(2+)</name>
        <dbReference type="ChEBI" id="CHEBI:29105"/>
        <label>1</label>
    </ligand>
</feature>
<keyword evidence="2" id="KW-0645">Protease</keyword>
<feature type="binding site" evidence="11">
    <location>
        <position position="219"/>
    </location>
    <ligand>
        <name>Ca(2+)</name>
        <dbReference type="ChEBI" id="CHEBI:29108"/>
        <label>2</label>
    </ligand>
</feature>
<evidence type="ECO:0000313" key="16">
    <source>
        <dbReference type="EMBL" id="VAI49478.1"/>
    </source>
</evidence>
<evidence type="ECO:0000256" key="11">
    <source>
        <dbReference type="PIRSR" id="PIRSR621190-2"/>
    </source>
</evidence>
<evidence type="ECO:0000256" key="3">
    <source>
        <dbReference type="ARBA" id="ARBA00022723"/>
    </source>
</evidence>
<feature type="binding site" evidence="11">
    <location>
        <position position="236"/>
    </location>
    <ligand>
        <name>Ca(2+)</name>
        <dbReference type="ChEBI" id="CHEBI:29108"/>
        <label>3</label>
    </ligand>
</feature>
<dbReference type="GO" id="GO:0031012">
    <property type="term" value="C:extracellular matrix"/>
    <property type="evidence" value="ECO:0007669"/>
    <property type="project" value="InterPro"/>
</dbReference>
<dbReference type="AlphaFoldDB" id="A0A9R0Y7S3"/>
<dbReference type="Gramene" id="TRITD6Av1G191040.2">
    <property type="protein sequence ID" value="TRITD6Av1G191040.2"/>
    <property type="gene ID" value="TRITD6Av1G191040"/>
</dbReference>
<keyword evidence="8" id="KW-0865">Zymogen</keyword>
<dbReference type="SUPFAM" id="SSF55486">
    <property type="entry name" value="Metalloproteases ('zincins'), catalytic domain"/>
    <property type="match status" value="1"/>
</dbReference>
<feature type="binding site" evidence="11">
    <location>
        <position position="237"/>
    </location>
    <ligand>
        <name>Ca(2+)</name>
        <dbReference type="ChEBI" id="CHEBI:29108"/>
        <label>3</label>
    </ligand>
</feature>
<feature type="domain" description="Peptidase metallopeptidase" evidence="15">
    <location>
        <begin position="162"/>
        <end position="329"/>
    </location>
</feature>
<dbReference type="Proteomes" id="UP000324705">
    <property type="component" value="Chromosome 6A"/>
</dbReference>
<feature type="signal peptide" evidence="14">
    <location>
        <begin position="1"/>
        <end position="31"/>
    </location>
</feature>
<dbReference type="Pfam" id="PF00413">
    <property type="entry name" value="Peptidase_M10"/>
    <property type="match status" value="1"/>
</dbReference>
<dbReference type="InterPro" id="IPR021190">
    <property type="entry name" value="Pept_M10A"/>
</dbReference>
<keyword evidence="5" id="KW-0378">Hydrolase</keyword>
<sequence>MGESGSPSLVLLLVAAMAAAMVFVASSPVAAFPVAGLPEAEPPFPNPWLAFQNLSGCHMGDERDGLARLKGYLSHFGYLPEAPSSSPFSDAFDADLEAAIATYQRNFGLNATGFLDPPTVSQMVAPRCGVPDVVNGTSTMDRRNASSAGGAHGRHLYTYFPGGPMWPPFRRELRYAITAAAATSIDRATLSAVFARAFARWSEATTLRFAETASEADADITIGFYAGAHGDGEAFDGPLGTLAHAFSPTDGRFHLDAAEAWVADGQGDASSSPGAVDLESVAVHEIGHLLGLGHSSVQGAIMYPTIRTGTRKVDLEADDVQGIQSMYGTNPDFKGVAPTSPSTSSREMDSSAAAGSRPGSRGTTAATRPRGPAGRSRAAWRRPRRPRPRG</sequence>
<feature type="binding site" evidence="11">
    <location>
        <position position="284"/>
    </location>
    <ligand>
        <name>Zn(2+)</name>
        <dbReference type="ChEBI" id="CHEBI:29105"/>
        <label>2</label>
        <note>catalytic</note>
    </ligand>
</feature>
<comment type="similarity">
    <text evidence="1">Belongs to the peptidase M10A family. Matrix metalloproteinases (MMPs) subfamily.</text>
</comment>
<dbReference type="SMART" id="SM00235">
    <property type="entry name" value="ZnMc"/>
    <property type="match status" value="1"/>
</dbReference>
<feature type="chain" id="PRO_5040481985" description="Peptidase metallopeptidase domain-containing protein" evidence="14">
    <location>
        <begin position="32"/>
        <end position="390"/>
    </location>
</feature>
<comment type="cofactor">
    <cofactor evidence="11">
        <name>Zn(2+)</name>
        <dbReference type="ChEBI" id="CHEBI:29105"/>
    </cofactor>
    <text evidence="11">Binds 2 Zn(2+) ions per subunit.</text>
</comment>
<dbReference type="Pfam" id="PF01471">
    <property type="entry name" value="PG_binding_1"/>
    <property type="match status" value="1"/>
</dbReference>
<evidence type="ECO:0000256" key="12">
    <source>
        <dbReference type="PIRSR" id="PIRSR621190-5"/>
    </source>
</evidence>
<feature type="active site" evidence="10">
    <location>
        <position position="285"/>
    </location>
</feature>
<dbReference type="SUPFAM" id="SSF47090">
    <property type="entry name" value="PGBD-like"/>
    <property type="match status" value="1"/>
</dbReference>
<dbReference type="GO" id="GO:0006508">
    <property type="term" value="P:proteolysis"/>
    <property type="evidence" value="ECO:0007669"/>
    <property type="project" value="UniProtKB-KW"/>
</dbReference>
<feature type="region of interest" description="Disordered" evidence="13">
    <location>
        <begin position="324"/>
        <end position="390"/>
    </location>
</feature>
<evidence type="ECO:0000313" key="17">
    <source>
        <dbReference type="Proteomes" id="UP000324705"/>
    </source>
</evidence>
<dbReference type="GO" id="GO:0008270">
    <property type="term" value="F:zinc ion binding"/>
    <property type="evidence" value="ECO:0007669"/>
    <property type="project" value="InterPro"/>
</dbReference>
<gene>
    <name evidence="16" type="ORF">TRITD_6Av1G191040</name>
</gene>
<name>A0A9R0Y7S3_TRITD</name>
<feature type="binding site" evidence="11">
    <location>
        <position position="231"/>
    </location>
    <ligand>
        <name>Zn(2+)</name>
        <dbReference type="ChEBI" id="CHEBI:29105"/>
        <label>1</label>
    </ligand>
</feature>
<evidence type="ECO:0000256" key="6">
    <source>
        <dbReference type="ARBA" id="ARBA00022833"/>
    </source>
</evidence>
<reference evidence="16 17" key="1">
    <citation type="submission" date="2017-09" db="EMBL/GenBank/DDBJ databases">
        <authorList>
            <consortium name="International Durum Wheat Genome Sequencing Consortium (IDWGSC)"/>
            <person name="Milanesi L."/>
        </authorList>
    </citation>
    <scope>NUCLEOTIDE SEQUENCE [LARGE SCALE GENOMIC DNA]</scope>
    <source>
        <strain evidence="17">cv. Svevo</strain>
    </source>
</reference>
<dbReference type="EMBL" id="LT934121">
    <property type="protein sequence ID" value="VAI49478.1"/>
    <property type="molecule type" value="Genomic_DNA"/>
</dbReference>
<keyword evidence="3 11" id="KW-0479">Metal-binding</keyword>
<dbReference type="InterPro" id="IPR036365">
    <property type="entry name" value="PGBD-like_sf"/>
</dbReference>
<dbReference type="GO" id="GO:0030574">
    <property type="term" value="P:collagen catabolic process"/>
    <property type="evidence" value="ECO:0007669"/>
    <property type="project" value="TreeGrafter"/>
</dbReference>
<feature type="binding site" evidence="11">
    <location>
        <position position="254"/>
    </location>
    <ligand>
        <name>Zn(2+)</name>
        <dbReference type="ChEBI" id="CHEBI:29105"/>
        <label>1</label>
    </ligand>
</feature>
<evidence type="ECO:0000256" key="4">
    <source>
        <dbReference type="ARBA" id="ARBA00022729"/>
    </source>
</evidence>
<keyword evidence="17" id="KW-1185">Reference proteome</keyword>
<feature type="compositionally biased region" description="Low complexity" evidence="13">
    <location>
        <begin position="350"/>
        <end position="377"/>
    </location>
</feature>
<dbReference type="PANTHER" id="PTHR10201">
    <property type="entry name" value="MATRIX METALLOPROTEINASE"/>
    <property type="match status" value="1"/>
</dbReference>
<dbReference type="InterPro" id="IPR002477">
    <property type="entry name" value="Peptidoglycan-bd-like"/>
</dbReference>
<dbReference type="GO" id="GO:0004222">
    <property type="term" value="F:metalloendopeptidase activity"/>
    <property type="evidence" value="ECO:0007669"/>
    <property type="project" value="InterPro"/>
</dbReference>
<evidence type="ECO:0000256" key="10">
    <source>
        <dbReference type="PIRSR" id="PIRSR621190-1"/>
    </source>
</evidence>
<dbReference type="InterPro" id="IPR033739">
    <property type="entry name" value="M10A_MMP"/>
</dbReference>
<organism evidence="16 17">
    <name type="scientific">Triticum turgidum subsp. durum</name>
    <name type="common">Durum wheat</name>
    <name type="synonym">Triticum durum</name>
    <dbReference type="NCBI Taxonomy" id="4567"/>
    <lineage>
        <taxon>Eukaryota</taxon>
        <taxon>Viridiplantae</taxon>
        <taxon>Streptophyta</taxon>
        <taxon>Embryophyta</taxon>
        <taxon>Tracheophyta</taxon>
        <taxon>Spermatophyta</taxon>
        <taxon>Magnoliopsida</taxon>
        <taxon>Liliopsida</taxon>
        <taxon>Poales</taxon>
        <taxon>Poaceae</taxon>
        <taxon>BOP clade</taxon>
        <taxon>Pooideae</taxon>
        <taxon>Triticodae</taxon>
        <taxon>Triticeae</taxon>
        <taxon>Triticinae</taxon>
        <taxon>Triticum</taxon>
    </lineage>
</organism>
<dbReference type="InterPro" id="IPR024079">
    <property type="entry name" value="MetalloPept_cat_dom_sf"/>
</dbReference>
<dbReference type="PRINTS" id="PR00138">
    <property type="entry name" value="MATRIXIN"/>
</dbReference>
<dbReference type="FunFam" id="3.40.390.10:FF:000018">
    <property type="entry name" value="Metalloendoproteinase 1"/>
    <property type="match status" value="1"/>
</dbReference>
<evidence type="ECO:0000256" key="2">
    <source>
        <dbReference type="ARBA" id="ARBA00022670"/>
    </source>
</evidence>
<feature type="binding site" description="in inhibited form" evidence="11">
    <location>
        <position position="128"/>
    </location>
    <ligand>
        <name>Zn(2+)</name>
        <dbReference type="ChEBI" id="CHEBI:29105"/>
        <label>2</label>
        <note>catalytic</note>
    </ligand>
</feature>
<dbReference type="InterPro" id="IPR006026">
    <property type="entry name" value="Peptidase_Metallo"/>
</dbReference>
<keyword evidence="4 14" id="KW-0732">Signal</keyword>
<feature type="compositionally biased region" description="Basic residues" evidence="13">
    <location>
        <begin position="378"/>
        <end position="390"/>
    </location>
</feature>
<evidence type="ECO:0000256" key="7">
    <source>
        <dbReference type="ARBA" id="ARBA00023049"/>
    </source>
</evidence>
<dbReference type="GO" id="GO:0030198">
    <property type="term" value="P:extracellular matrix organization"/>
    <property type="evidence" value="ECO:0007669"/>
    <property type="project" value="TreeGrafter"/>
</dbReference>
<feature type="binding site" evidence="11">
    <location>
        <position position="256"/>
    </location>
    <ligand>
        <name>Ca(2+)</name>
        <dbReference type="ChEBI" id="CHEBI:29108"/>
        <label>3</label>
    </ligand>
</feature>
<keyword evidence="6 11" id="KW-0862">Zinc</keyword>
<proteinExistence type="inferred from homology"/>
<keyword evidence="11" id="KW-0106">Calcium</keyword>
<dbReference type="InterPro" id="IPR021158">
    <property type="entry name" value="Pept_M10A_Zn_BS"/>
</dbReference>
<evidence type="ECO:0000256" key="5">
    <source>
        <dbReference type="ARBA" id="ARBA00022801"/>
    </source>
</evidence>
<dbReference type="CDD" id="cd04278">
    <property type="entry name" value="ZnMc_MMP"/>
    <property type="match status" value="1"/>
</dbReference>
<evidence type="ECO:0000256" key="9">
    <source>
        <dbReference type="ARBA" id="ARBA00023180"/>
    </source>
</evidence>
<dbReference type="InterPro" id="IPR001818">
    <property type="entry name" value="Pept_M10_metallopeptidase"/>
</dbReference>
<evidence type="ECO:0000256" key="13">
    <source>
        <dbReference type="SAM" id="MobiDB-lite"/>
    </source>
</evidence>
<feature type="binding site" evidence="11">
    <location>
        <position position="288"/>
    </location>
    <ligand>
        <name>Zn(2+)</name>
        <dbReference type="ChEBI" id="CHEBI:29105"/>
        <label>2</label>
        <note>catalytic</note>
    </ligand>
</feature>
<evidence type="ECO:0000256" key="1">
    <source>
        <dbReference type="ARBA" id="ARBA00009614"/>
    </source>
</evidence>
<dbReference type="Gene3D" id="3.40.390.10">
    <property type="entry name" value="Collagenase (Catalytic Domain)"/>
    <property type="match status" value="1"/>
</dbReference>
<feature type="binding site" evidence="11">
    <location>
        <position position="259"/>
    </location>
    <ligand>
        <name>Ca(2+)</name>
        <dbReference type="ChEBI" id="CHEBI:29108"/>
        <label>1</label>
    </ligand>
</feature>
<feature type="short sequence motif" description="Cysteine switch" evidence="12">
    <location>
        <begin position="126"/>
        <end position="133"/>
    </location>
</feature>
<evidence type="ECO:0000256" key="8">
    <source>
        <dbReference type="ARBA" id="ARBA00023145"/>
    </source>
</evidence>
<feature type="binding site" evidence="11">
    <location>
        <position position="302"/>
    </location>
    <ligand>
        <name>Zn(2+)</name>
        <dbReference type="ChEBI" id="CHEBI:29105"/>
        <label>2</label>
        <note>catalytic</note>
    </ligand>
</feature>
<dbReference type="OMA" id="TEESAIM"/>
<evidence type="ECO:0000256" key="14">
    <source>
        <dbReference type="SAM" id="SignalP"/>
    </source>
</evidence>
<feature type="binding site" evidence="11">
    <location>
        <position position="294"/>
    </location>
    <ligand>
        <name>Zn(2+)</name>
        <dbReference type="ChEBI" id="CHEBI:29105"/>
        <label>2</label>
        <note>catalytic</note>
    </ligand>
</feature>
<keyword evidence="7" id="KW-0482">Metalloprotease</keyword>
<comment type="cofactor">
    <cofactor evidence="11">
        <name>Ca(2+)</name>
        <dbReference type="ChEBI" id="CHEBI:29108"/>
    </cofactor>
    <text evidence="11">Can bind about 5 Ca(2+) ions per subunit.</text>
</comment>
<keyword evidence="9" id="KW-0325">Glycoprotein</keyword>
<protein>
    <recommendedName>
        <fullName evidence="15">Peptidase metallopeptidase domain-containing protein</fullName>
    </recommendedName>
</protein>
<evidence type="ECO:0000259" key="15">
    <source>
        <dbReference type="SMART" id="SM00235"/>
    </source>
</evidence>